<dbReference type="InterPro" id="IPR004803">
    <property type="entry name" value="TGT"/>
</dbReference>
<feature type="active site" description="Nucleophile" evidence="7">
    <location>
        <position position="269"/>
    </location>
</feature>
<feature type="binding site" evidence="7">
    <location>
        <position position="307"/>
    </location>
    <ligand>
        <name>Zn(2+)</name>
        <dbReference type="ChEBI" id="CHEBI:29105"/>
    </ligand>
</feature>
<dbReference type="Gene3D" id="3.20.20.105">
    <property type="entry name" value="Queuine tRNA-ribosyltransferase-like"/>
    <property type="match status" value="1"/>
</dbReference>
<dbReference type="AlphaFoldDB" id="G3BMH1"/>
<dbReference type="GO" id="GO:0046872">
    <property type="term" value="F:metal ion binding"/>
    <property type="evidence" value="ECO:0007669"/>
    <property type="project" value="UniProtKB-KW"/>
</dbReference>
<accession>G3BMH1</accession>
<dbReference type="NCBIfam" id="TIGR00449">
    <property type="entry name" value="tgt_general"/>
    <property type="match status" value="1"/>
</dbReference>
<comment type="cofactor">
    <cofactor evidence="7">
        <name>Zn(2+)</name>
        <dbReference type="ChEBI" id="CHEBI:29105"/>
    </cofactor>
    <text evidence="7">Binds 1 zinc ion per subunit.</text>
</comment>
<name>G3BMH1_9BACT</name>
<evidence type="ECO:0000256" key="3">
    <source>
        <dbReference type="ARBA" id="ARBA00022679"/>
    </source>
</evidence>
<sequence length="377" mass="43023">MSIEFKIIKEINTYNQNKARAGILKTEHSVIETPVFMPVGTQATIKGILPKEIDNLGFSIILCNAYHLFLRPGHQLIYKCGGLHHFMGWDKSILTDSGGFQVFSLGKINKINDEGVTFQSYIDGSRHFINPQKAMEIQMALGSDIAMVFDQCVPYPSTKYETQIAADRTYKWAKECQKYHNRESQSLFGIIQGGLFPDIRKENSRKLVDLEFPGYALGGLSVGEPKPLMYEILETIVPLLPEEKPRYLMGVGAPESIIEGVSRGIDMFDCVLPTRNGRNGCLFTHHGKISITNVKYKEDFTPLDRNCHCYTCQNFTRAYLRHLYMAKEMLAPILGTIHNLYFMNQLMKGIREAILENSLESFQKNFYENYLVQEEEL</sequence>
<keyword evidence="7" id="KW-0862">Zinc</keyword>
<evidence type="ECO:0000256" key="4">
    <source>
        <dbReference type="ARBA" id="ARBA00022694"/>
    </source>
</evidence>
<keyword evidence="2 7" id="KW-0328">Glycosyltransferase</keyword>
<protein>
    <recommendedName>
        <fullName evidence="7">Queuine tRNA-ribosyltransferase</fullName>
        <ecNumber evidence="7">2.4.2.29</ecNumber>
    </recommendedName>
    <alternativeName>
        <fullName evidence="7">Guanine insertion enzyme</fullName>
    </alternativeName>
    <alternativeName>
        <fullName evidence="7">tRNA-guanine transglycosylase</fullName>
    </alternativeName>
</protein>
<dbReference type="GO" id="GO:0005829">
    <property type="term" value="C:cytosol"/>
    <property type="evidence" value="ECO:0007669"/>
    <property type="project" value="TreeGrafter"/>
</dbReference>
<feature type="binding site" evidence="7">
    <location>
        <position position="312"/>
    </location>
    <ligand>
        <name>Zn(2+)</name>
        <dbReference type="ChEBI" id="CHEBI:29105"/>
    </ligand>
</feature>
<feature type="binding site" evidence="7">
    <location>
        <position position="309"/>
    </location>
    <ligand>
        <name>Zn(2+)</name>
        <dbReference type="ChEBI" id="CHEBI:29105"/>
    </ligand>
</feature>
<feature type="binding site" evidence="7">
    <location>
        <position position="338"/>
    </location>
    <ligand>
        <name>Zn(2+)</name>
        <dbReference type="ChEBI" id="CHEBI:29105"/>
    </ligand>
</feature>
<feature type="region of interest" description="RNA binding; important for wobble base 34 recognition" evidence="7">
    <location>
        <begin position="274"/>
        <end position="278"/>
    </location>
</feature>
<comment type="pathway">
    <text evidence="1 7">tRNA modification; tRNA-queuosine biosynthesis.</text>
</comment>
<dbReference type="NCBIfam" id="TIGR00430">
    <property type="entry name" value="Q_tRNA_tgt"/>
    <property type="match status" value="1"/>
</dbReference>
<dbReference type="Pfam" id="PF01702">
    <property type="entry name" value="TGT"/>
    <property type="match status" value="1"/>
</dbReference>
<feature type="binding site" evidence="7">
    <location>
        <position position="192"/>
    </location>
    <ligand>
        <name>substrate</name>
    </ligand>
</feature>
<dbReference type="EC" id="2.4.2.29" evidence="7"/>
<feature type="binding site" evidence="7">
    <location>
        <position position="219"/>
    </location>
    <ligand>
        <name>substrate</name>
    </ligand>
</feature>
<dbReference type="EMBL" id="GU180079">
    <property type="protein sequence ID" value="ADM94936.1"/>
    <property type="molecule type" value="Genomic_DNA"/>
</dbReference>
<comment type="subunit">
    <text evidence="7">Homodimer. Within each dimer, one monomer is responsible for RNA recognition and catalysis, while the other monomer binds to the replacement base PreQ1.</text>
</comment>
<feature type="binding site" evidence="7">
    <location>
        <position position="150"/>
    </location>
    <ligand>
        <name>substrate</name>
    </ligand>
</feature>
<feature type="active site" description="Proton acceptor" evidence="7">
    <location>
        <position position="96"/>
    </location>
</feature>
<evidence type="ECO:0000256" key="1">
    <source>
        <dbReference type="ARBA" id="ARBA00004691"/>
    </source>
</evidence>
<keyword evidence="7" id="KW-0479">Metal-binding</keyword>
<evidence type="ECO:0000313" key="9">
    <source>
        <dbReference type="EMBL" id="ADM94936.1"/>
    </source>
</evidence>
<dbReference type="InterPro" id="IPR050076">
    <property type="entry name" value="ArchSynthase1/Queuine_TRR"/>
</dbReference>
<reference evidence="9" key="1">
    <citation type="submission" date="2009-11" db="EMBL/GenBank/DDBJ databases">
        <title>Microbial diversity profiles of fluids from low-temperature petroleum reservoirs with and without exogenous water perturbation.</title>
        <authorList>
            <person name="Pham V.D."/>
            <person name="Hnatow L.L."/>
            <person name="Zhang S."/>
            <person name="Fallon R.D."/>
            <person name="DeLong E.F."/>
            <person name="Keeler S.J."/>
        </authorList>
    </citation>
    <scope>NUCLEOTIDE SEQUENCE</scope>
</reference>
<evidence type="ECO:0000256" key="7">
    <source>
        <dbReference type="HAMAP-Rule" id="MF_00168"/>
    </source>
</evidence>
<keyword evidence="5 7" id="KW-0671">Queuosine biosynthesis</keyword>
<evidence type="ECO:0000256" key="6">
    <source>
        <dbReference type="ARBA" id="ARBA00050112"/>
    </source>
</evidence>
<feature type="region of interest" description="RNA binding" evidence="7">
    <location>
        <begin position="250"/>
        <end position="256"/>
    </location>
</feature>
<dbReference type="FunFam" id="3.20.20.105:FF:000001">
    <property type="entry name" value="Queuine tRNA-ribosyltransferase"/>
    <property type="match status" value="1"/>
</dbReference>
<dbReference type="PANTHER" id="PTHR46499:SF1">
    <property type="entry name" value="QUEUINE TRNA-RIBOSYLTRANSFERASE"/>
    <property type="match status" value="1"/>
</dbReference>
<dbReference type="GO" id="GO:0008616">
    <property type="term" value="P:tRNA queuosine(34) biosynthetic process"/>
    <property type="evidence" value="ECO:0007669"/>
    <property type="project" value="UniProtKB-UniRule"/>
</dbReference>
<dbReference type="HAMAP" id="MF_00168">
    <property type="entry name" value="Q_tRNA_Tgt"/>
    <property type="match status" value="1"/>
</dbReference>
<dbReference type="PANTHER" id="PTHR46499">
    <property type="entry name" value="QUEUINE TRNA-RIBOSYLTRANSFERASE"/>
    <property type="match status" value="1"/>
</dbReference>
<keyword evidence="4 7" id="KW-0819">tRNA processing</keyword>
<dbReference type="SUPFAM" id="SSF51713">
    <property type="entry name" value="tRNA-guanine transglycosylase"/>
    <property type="match status" value="1"/>
</dbReference>
<evidence type="ECO:0000259" key="8">
    <source>
        <dbReference type="Pfam" id="PF01702"/>
    </source>
</evidence>
<proteinExistence type="inferred from homology"/>
<organism evidence="9">
    <name type="scientific">uncultured Atribacterota bacterium</name>
    <dbReference type="NCBI Taxonomy" id="263865"/>
    <lineage>
        <taxon>Bacteria</taxon>
        <taxon>Pseudomonadati</taxon>
        <taxon>Atribacterota</taxon>
        <taxon>environmental samples</taxon>
    </lineage>
</organism>
<keyword evidence="3 7" id="KW-0808">Transferase</keyword>
<dbReference type="UniPathway" id="UPA00392"/>
<comment type="catalytic activity">
    <reaction evidence="6 7">
        <text>7-aminomethyl-7-carbaguanine + guanosine(34) in tRNA = 7-aminomethyl-7-carbaguanosine(34) in tRNA + guanine</text>
        <dbReference type="Rhea" id="RHEA:24104"/>
        <dbReference type="Rhea" id="RHEA-COMP:10341"/>
        <dbReference type="Rhea" id="RHEA-COMP:10342"/>
        <dbReference type="ChEBI" id="CHEBI:16235"/>
        <dbReference type="ChEBI" id="CHEBI:58703"/>
        <dbReference type="ChEBI" id="CHEBI:74269"/>
        <dbReference type="ChEBI" id="CHEBI:82833"/>
        <dbReference type="EC" id="2.4.2.29"/>
    </reaction>
</comment>
<evidence type="ECO:0000256" key="2">
    <source>
        <dbReference type="ARBA" id="ARBA00022676"/>
    </source>
</evidence>
<gene>
    <name evidence="7" type="primary">tgt</name>
</gene>
<comment type="similarity">
    <text evidence="7">Belongs to the queuine tRNA-ribosyltransferase family.</text>
</comment>
<comment type="function">
    <text evidence="7">Catalyzes the base-exchange of a guanine (G) residue with the queuine precursor 7-aminomethyl-7-deazaguanine (PreQ1) at position 34 (anticodon wobble position) in tRNAs with GU(N) anticodons (tRNA-Asp, -Asn, -His and -Tyr). Catalysis occurs through a double-displacement mechanism. The nucleophile active site attacks the C1' of nucleotide 34 to detach the guanine base from the RNA, forming a covalent enzyme-RNA intermediate. The proton acceptor active site deprotonates the incoming PreQ1, allowing a nucleophilic attack on the C1' of the ribose to form the product. After dissociation, two additional enzymatic reactions on the tRNA convert PreQ1 to queuine (Q), resulting in the hypermodified nucleoside queuosine (7-(((4,5-cis-dihydroxy-2-cyclopenten-1-yl)amino)methyl)-7-deazaguanosine).</text>
</comment>
<dbReference type="InterPro" id="IPR002616">
    <property type="entry name" value="tRNA_ribo_trans-like"/>
</dbReference>
<feature type="binding site" evidence="7">
    <location>
        <begin position="96"/>
        <end position="100"/>
    </location>
    <ligand>
        <name>substrate</name>
    </ligand>
</feature>
<feature type="domain" description="tRNA-guanine(15) transglycosylase-like" evidence="8">
    <location>
        <begin position="18"/>
        <end position="370"/>
    </location>
</feature>
<dbReference type="InterPro" id="IPR036511">
    <property type="entry name" value="TGT-like_sf"/>
</dbReference>
<dbReference type="GO" id="GO:0008479">
    <property type="term" value="F:tRNA-guanosine(34) queuine transglycosylase activity"/>
    <property type="evidence" value="ECO:0007669"/>
    <property type="project" value="UniProtKB-UniRule"/>
</dbReference>
<evidence type="ECO:0000256" key="5">
    <source>
        <dbReference type="ARBA" id="ARBA00022785"/>
    </source>
</evidence>